<evidence type="ECO:0000313" key="3">
    <source>
        <dbReference type="Proteomes" id="UP000265520"/>
    </source>
</evidence>
<keyword evidence="3" id="KW-1185">Reference proteome</keyword>
<dbReference type="Proteomes" id="UP000265520">
    <property type="component" value="Unassembled WGS sequence"/>
</dbReference>
<feature type="compositionally biased region" description="Basic and acidic residues" evidence="1">
    <location>
        <begin position="1"/>
        <end position="11"/>
    </location>
</feature>
<proteinExistence type="predicted"/>
<evidence type="ECO:0000313" key="2">
    <source>
        <dbReference type="EMBL" id="MCI63658.1"/>
    </source>
</evidence>
<comment type="caution">
    <text evidence="2">The sequence shown here is derived from an EMBL/GenBank/DDBJ whole genome shotgun (WGS) entry which is preliminary data.</text>
</comment>
<evidence type="ECO:0000256" key="1">
    <source>
        <dbReference type="SAM" id="MobiDB-lite"/>
    </source>
</evidence>
<name>A0A392TRV4_9FABA</name>
<accession>A0A392TRV4</accession>
<dbReference type="AlphaFoldDB" id="A0A392TRV4"/>
<sequence length="58" mass="6234">GAGRYTSDRFHSGPSPDAPSPPLAFPLSFDSTHELIGGVMVLSHLLPRILYHSQSKST</sequence>
<protein>
    <submittedName>
        <fullName evidence="2">Uncharacterized protein</fullName>
    </submittedName>
</protein>
<reference evidence="2 3" key="1">
    <citation type="journal article" date="2018" name="Front. Plant Sci.">
        <title>Red Clover (Trifolium pratense) and Zigzag Clover (T. medium) - A Picture of Genomic Similarities and Differences.</title>
        <authorList>
            <person name="Dluhosova J."/>
            <person name="Istvanek J."/>
            <person name="Nedelnik J."/>
            <person name="Repkova J."/>
        </authorList>
    </citation>
    <scope>NUCLEOTIDE SEQUENCE [LARGE SCALE GENOMIC DNA]</scope>
    <source>
        <strain evidence="3">cv. 10/8</strain>
        <tissue evidence="2">Leaf</tissue>
    </source>
</reference>
<dbReference type="EMBL" id="LXQA010641243">
    <property type="protein sequence ID" value="MCI63658.1"/>
    <property type="molecule type" value="Genomic_DNA"/>
</dbReference>
<feature type="non-terminal residue" evidence="2">
    <location>
        <position position="1"/>
    </location>
</feature>
<feature type="region of interest" description="Disordered" evidence="1">
    <location>
        <begin position="1"/>
        <end position="23"/>
    </location>
</feature>
<organism evidence="2 3">
    <name type="scientific">Trifolium medium</name>
    <dbReference type="NCBI Taxonomy" id="97028"/>
    <lineage>
        <taxon>Eukaryota</taxon>
        <taxon>Viridiplantae</taxon>
        <taxon>Streptophyta</taxon>
        <taxon>Embryophyta</taxon>
        <taxon>Tracheophyta</taxon>
        <taxon>Spermatophyta</taxon>
        <taxon>Magnoliopsida</taxon>
        <taxon>eudicotyledons</taxon>
        <taxon>Gunneridae</taxon>
        <taxon>Pentapetalae</taxon>
        <taxon>rosids</taxon>
        <taxon>fabids</taxon>
        <taxon>Fabales</taxon>
        <taxon>Fabaceae</taxon>
        <taxon>Papilionoideae</taxon>
        <taxon>50 kb inversion clade</taxon>
        <taxon>NPAAA clade</taxon>
        <taxon>Hologalegina</taxon>
        <taxon>IRL clade</taxon>
        <taxon>Trifolieae</taxon>
        <taxon>Trifolium</taxon>
    </lineage>
</organism>